<evidence type="ECO:0000313" key="12">
    <source>
        <dbReference type="EMBL" id="MTV30195.1"/>
    </source>
</evidence>
<keyword evidence="5" id="KW-0479">Metal-binding</keyword>
<dbReference type="Proteomes" id="UP000439113">
    <property type="component" value="Unassembled WGS sequence"/>
</dbReference>
<evidence type="ECO:0000259" key="11">
    <source>
        <dbReference type="Pfam" id="PF08245"/>
    </source>
</evidence>
<evidence type="ECO:0000256" key="1">
    <source>
        <dbReference type="ARBA" id="ARBA00001946"/>
    </source>
</evidence>
<feature type="domain" description="Mur ligase central" evidence="11">
    <location>
        <begin position="46"/>
        <end position="194"/>
    </location>
</feature>
<dbReference type="GO" id="GO:0004326">
    <property type="term" value="F:tetrahydrofolylpolyglutamate synthase activity"/>
    <property type="evidence" value="ECO:0007669"/>
    <property type="project" value="UniProtKB-EC"/>
</dbReference>
<dbReference type="OrthoDB" id="9809356at2"/>
<evidence type="ECO:0000256" key="4">
    <source>
        <dbReference type="ARBA" id="ARBA00022598"/>
    </source>
</evidence>
<comment type="cofactor">
    <cofactor evidence="1">
        <name>Mg(2+)</name>
        <dbReference type="ChEBI" id="CHEBI:18420"/>
    </cofactor>
</comment>
<evidence type="ECO:0000256" key="5">
    <source>
        <dbReference type="ARBA" id="ARBA00022723"/>
    </source>
</evidence>
<dbReference type="GO" id="GO:0008841">
    <property type="term" value="F:dihydrofolate synthase activity"/>
    <property type="evidence" value="ECO:0007669"/>
    <property type="project" value="TreeGrafter"/>
</dbReference>
<dbReference type="Gene3D" id="3.90.190.20">
    <property type="entry name" value="Mur ligase, C-terminal domain"/>
    <property type="match status" value="1"/>
</dbReference>
<dbReference type="InterPro" id="IPR036615">
    <property type="entry name" value="Mur_ligase_C_dom_sf"/>
</dbReference>
<dbReference type="PANTHER" id="PTHR11136">
    <property type="entry name" value="FOLYLPOLYGLUTAMATE SYNTHASE-RELATED"/>
    <property type="match status" value="1"/>
</dbReference>
<evidence type="ECO:0000256" key="7">
    <source>
        <dbReference type="ARBA" id="ARBA00022840"/>
    </source>
</evidence>
<dbReference type="InterPro" id="IPR013221">
    <property type="entry name" value="Mur_ligase_cen"/>
</dbReference>
<dbReference type="InterPro" id="IPR001645">
    <property type="entry name" value="Folylpolyglutamate_synth"/>
</dbReference>
<dbReference type="InterPro" id="IPR036565">
    <property type="entry name" value="Mur-like_cat_sf"/>
</dbReference>
<dbReference type="AlphaFoldDB" id="A0A6N8DKZ6"/>
<dbReference type="GO" id="GO:0046872">
    <property type="term" value="F:metal ion binding"/>
    <property type="evidence" value="ECO:0007669"/>
    <property type="project" value="UniProtKB-KW"/>
</dbReference>
<evidence type="ECO:0000256" key="3">
    <source>
        <dbReference type="ARBA" id="ARBA00013025"/>
    </source>
</evidence>
<dbReference type="FunFam" id="3.40.1190.10:FF:000011">
    <property type="entry name" value="Folylpolyglutamate synthase/dihydrofolate synthase"/>
    <property type="match status" value="1"/>
</dbReference>
<proteinExistence type="inferred from homology"/>
<evidence type="ECO:0000256" key="6">
    <source>
        <dbReference type="ARBA" id="ARBA00022741"/>
    </source>
</evidence>
<protein>
    <recommendedName>
        <fullName evidence="3">tetrahydrofolate synthase</fullName>
        <ecNumber evidence="3">6.3.2.17</ecNumber>
    </recommendedName>
</protein>
<dbReference type="NCBIfam" id="TIGR01499">
    <property type="entry name" value="folC"/>
    <property type="match status" value="1"/>
</dbReference>
<evidence type="ECO:0000313" key="13">
    <source>
        <dbReference type="Proteomes" id="UP000439113"/>
    </source>
</evidence>
<gene>
    <name evidence="12" type="ORF">GJ654_04220</name>
</gene>
<evidence type="ECO:0000256" key="2">
    <source>
        <dbReference type="ARBA" id="ARBA00008276"/>
    </source>
</evidence>
<keyword evidence="6 10" id="KW-0547">Nucleotide-binding</keyword>
<dbReference type="InterPro" id="IPR018109">
    <property type="entry name" value="Folylpolyglutamate_synth_CS"/>
</dbReference>
<evidence type="ECO:0000256" key="9">
    <source>
        <dbReference type="ARBA" id="ARBA00047493"/>
    </source>
</evidence>
<comment type="similarity">
    <text evidence="2 10">Belongs to the folylpolyglutamate synthase family.</text>
</comment>
<evidence type="ECO:0000256" key="10">
    <source>
        <dbReference type="PIRNR" id="PIRNR001563"/>
    </source>
</evidence>
<keyword evidence="4 10" id="KW-0436">Ligase</keyword>
<dbReference type="SUPFAM" id="SSF53244">
    <property type="entry name" value="MurD-like peptide ligases, peptide-binding domain"/>
    <property type="match status" value="1"/>
</dbReference>
<dbReference type="GO" id="GO:0046654">
    <property type="term" value="P:tetrahydrofolate biosynthetic process"/>
    <property type="evidence" value="ECO:0007669"/>
    <property type="project" value="UniProtKB-UniPathway"/>
</dbReference>
<evidence type="ECO:0000256" key="8">
    <source>
        <dbReference type="ARBA" id="ARBA00022842"/>
    </source>
</evidence>
<dbReference type="EC" id="6.3.2.17" evidence="3"/>
<dbReference type="PANTHER" id="PTHR11136:SF0">
    <property type="entry name" value="DIHYDROFOLATE SYNTHETASE-RELATED"/>
    <property type="match status" value="1"/>
</dbReference>
<name>A0A6N8DKZ6_RHOAC</name>
<dbReference type="UniPathway" id="UPA00077">
    <property type="reaction ID" value="UER00157"/>
</dbReference>
<keyword evidence="8" id="KW-0460">Magnesium</keyword>
<dbReference type="GO" id="GO:0005737">
    <property type="term" value="C:cytoplasm"/>
    <property type="evidence" value="ECO:0007669"/>
    <property type="project" value="TreeGrafter"/>
</dbReference>
<dbReference type="SUPFAM" id="SSF53623">
    <property type="entry name" value="MurD-like peptide ligases, catalytic domain"/>
    <property type="match status" value="1"/>
</dbReference>
<sequence length="438" mass="46477">MSAPDPILERLLHLHPKKIDLSLDRMRRLLGALGDPQKSLPPVIHVAGTNGKGSTIAFMRAILEASGFGVHVYTSPHLVRFNERVRLADRPGGKLVSDEALSAAFEAVEAANGALPITFFEATTAAAFKLFSEHPADVLLLEVGLGGRLDATNVIDKPACAVITPVSRDHVEFLGDTLEAIAAEKAGILKRGAPAVFAEQVDVAQATLERVAARLGVTPLVWGQDYLCRREADRLVYEDQSGLLDLPAPKLFGAHQTGNAGVAIAALRAAFPGLPEQAFERGMVAASWPARLQNLRGGRLATLAPGGAELWLDGGHNEAGAKALAKAMAERDAITPLPLVLVFSSLKSKDPEGFLKQFAGMATQVIAVPIHGDQASWPPDEIVGLAEKLGFYARVEADVDSALRTLADADWRRPPRILIAGSLYLSGDVLAANGTPPE</sequence>
<dbReference type="EMBL" id="WNKS01000002">
    <property type="protein sequence ID" value="MTV30195.1"/>
    <property type="molecule type" value="Genomic_DNA"/>
</dbReference>
<accession>A0A6N8DKZ6</accession>
<dbReference type="Pfam" id="PF08245">
    <property type="entry name" value="Mur_ligase_M"/>
    <property type="match status" value="1"/>
</dbReference>
<organism evidence="12 13">
    <name type="scientific">Rhodoblastus acidophilus</name>
    <name type="common">Rhodopseudomonas acidophila</name>
    <dbReference type="NCBI Taxonomy" id="1074"/>
    <lineage>
        <taxon>Bacteria</taxon>
        <taxon>Pseudomonadati</taxon>
        <taxon>Pseudomonadota</taxon>
        <taxon>Alphaproteobacteria</taxon>
        <taxon>Hyphomicrobiales</taxon>
        <taxon>Rhodoblastaceae</taxon>
        <taxon>Rhodoblastus</taxon>
    </lineage>
</organism>
<dbReference type="RefSeq" id="WP_155444841.1">
    <property type="nucleotide sequence ID" value="NZ_JAOQNR010000002.1"/>
</dbReference>
<dbReference type="Gene3D" id="3.40.1190.10">
    <property type="entry name" value="Mur-like, catalytic domain"/>
    <property type="match status" value="1"/>
</dbReference>
<comment type="catalytic activity">
    <reaction evidence="9">
        <text>(6S)-5,6,7,8-tetrahydrofolyl-(gamma-L-Glu)(n) + L-glutamate + ATP = (6S)-5,6,7,8-tetrahydrofolyl-(gamma-L-Glu)(n+1) + ADP + phosphate + H(+)</text>
        <dbReference type="Rhea" id="RHEA:10580"/>
        <dbReference type="Rhea" id="RHEA-COMP:14738"/>
        <dbReference type="Rhea" id="RHEA-COMP:14740"/>
        <dbReference type="ChEBI" id="CHEBI:15378"/>
        <dbReference type="ChEBI" id="CHEBI:29985"/>
        <dbReference type="ChEBI" id="CHEBI:30616"/>
        <dbReference type="ChEBI" id="CHEBI:43474"/>
        <dbReference type="ChEBI" id="CHEBI:141005"/>
        <dbReference type="ChEBI" id="CHEBI:456216"/>
        <dbReference type="EC" id="6.3.2.17"/>
    </reaction>
</comment>
<dbReference type="PROSITE" id="PS01012">
    <property type="entry name" value="FOLYLPOLYGLU_SYNT_2"/>
    <property type="match status" value="1"/>
</dbReference>
<keyword evidence="7 10" id="KW-0067">ATP-binding</keyword>
<comment type="caution">
    <text evidence="12">The sequence shown here is derived from an EMBL/GenBank/DDBJ whole genome shotgun (WGS) entry which is preliminary data.</text>
</comment>
<dbReference type="GO" id="GO:0005524">
    <property type="term" value="F:ATP binding"/>
    <property type="evidence" value="ECO:0007669"/>
    <property type="project" value="UniProtKB-KW"/>
</dbReference>
<dbReference type="PIRSF" id="PIRSF001563">
    <property type="entry name" value="Folylpolyglu_synth"/>
    <property type="match status" value="1"/>
</dbReference>
<reference evidence="12 13" key="1">
    <citation type="submission" date="2019-11" db="EMBL/GenBank/DDBJ databases">
        <title>Whole-genome sequence of a Rhodoblastus acidophilus DSM 142.</title>
        <authorList>
            <person name="Kyndt J.A."/>
            <person name="Meyer T.E."/>
        </authorList>
    </citation>
    <scope>NUCLEOTIDE SEQUENCE [LARGE SCALE GENOMIC DNA]</scope>
    <source>
        <strain evidence="12 13">DSM 142</strain>
    </source>
</reference>